<evidence type="ECO:0000313" key="3">
    <source>
        <dbReference type="EMBL" id="SKC75103.1"/>
    </source>
</evidence>
<name>A0A1T5LGH4_9MICO</name>
<dbReference type="OrthoDB" id="5137482at2"/>
<sequence>MSTNHARDDWADARTDEALRRELDTLAGLGASASTLDDALGSVGRRVRRRRTVKQAGIGATTLAVAAGLVLGGAALLPDAPQPLPGPANSPTPSPSDDTPRDGARAADLIRPGYQPGWLEGTGLTCGMPAEDVPTTRAQGYKILVAGDDPHLGGPATDEPAILRLDTWTVVGETPPEDGVLTGPTLLWAQDGQVVDLGINMTEDPVDVRPGRIDRTAEDSTLTTCAPDGEAEGTTSYATPLPDGEYQVTPYDVVWSDDFQEHVVVAGPWLDVRVDADGATLIAPLDTAGEASDTASEVGDCSAAGLDVPEPDVAELPEPVQDTARTLLEAATSCDDQALTTLAEAAGRHDLNWGGQPPRDTFALPDAEQDDDVYAILARLLVGTTPCVIESQGDDGVERAYSWPRVNPGGCEATTEDWQDAVDAGAITAREAEEMRDAGRSGYEGWRVVIREDGGWMQFVDGYLGPPRGE</sequence>
<feature type="transmembrane region" description="Helical" evidence="2">
    <location>
        <begin position="56"/>
        <end position="77"/>
    </location>
</feature>
<accession>A0A1T5LGH4</accession>
<reference evidence="3 4" key="1">
    <citation type="submission" date="2017-02" db="EMBL/GenBank/DDBJ databases">
        <authorList>
            <person name="Peterson S.W."/>
        </authorList>
    </citation>
    <scope>NUCLEOTIDE SEQUENCE [LARGE SCALE GENOMIC DNA]</scope>
    <source>
        <strain evidence="3 4">DSM 21481</strain>
    </source>
</reference>
<keyword evidence="4" id="KW-1185">Reference proteome</keyword>
<evidence type="ECO:0000313" key="4">
    <source>
        <dbReference type="Proteomes" id="UP000189777"/>
    </source>
</evidence>
<organism evidence="3 4">
    <name type="scientific">Krasilnikoviella flava</name>
    <dbReference type="NCBI Taxonomy" id="526729"/>
    <lineage>
        <taxon>Bacteria</taxon>
        <taxon>Bacillati</taxon>
        <taxon>Actinomycetota</taxon>
        <taxon>Actinomycetes</taxon>
        <taxon>Micrococcales</taxon>
        <taxon>Promicromonosporaceae</taxon>
        <taxon>Krasilnikoviella</taxon>
    </lineage>
</organism>
<dbReference type="AlphaFoldDB" id="A0A1T5LGH4"/>
<feature type="compositionally biased region" description="Pro residues" evidence="1">
    <location>
        <begin position="80"/>
        <end position="94"/>
    </location>
</feature>
<gene>
    <name evidence="3" type="ORF">SAMN04324258_3369</name>
</gene>
<proteinExistence type="predicted"/>
<keyword evidence="2" id="KW-0472">Membrane</keyword>
<feature type="region of interest" description="Disordered" evidence="1">
    <location>
        <begin position="78"/>
        <end position="105"/>
    </location>
</feature>
<evidence type="ECO:0000256" key="2">
    <source>
        <dbReference type="SAM" id="Phobius"/>
    </source>
</evidence>
<dbReference type="STRING" id="526729.SAMN04324258_3369"/>
<dbReference type="EMBL" id="FUZQ01000006">
    <property type="protein sequence ID" value="SKC75103.1"/>
    <property type="molecule type" value="Genomic_DNA"/>
</dbReference>
<evidence type="ECO:0000256" key="1">
    <source>
        <dbReference type="SAM" id="MobiDB-lite"/>
    </source>
</evidence>
<protein>
    <submittedName>
        <fullName evidence="3">Uncharacterized protein</fullName>
    </submittedName>
</protein>
<dbReference type="RefSeq" id="WP_079575647.1">
    <property type="nucleotide sequence ID" value="NZ_FUZQ01000006.1"/>
</dbReference>
<feature type="region of interest" description="Disordered" evidence="1">
    <location>
        <begin position="223"/>
        <end position="243"/>
    </location>
</feature>
<keyword evidence="2" id="KW-0812">Transmembrane</keyword>
<keyword evidence="2" id="KW-1133">Transmembrane helix</keyword>
<dbReference type="Proteomes" id="UP000189777">
    <property type="component" value="Unassembled WGS sequence"/>
</dbReference>